<feature type="transmembrane region" description="Helical" evidence="1">
    <location>
        <begin position="179"/>
        <end position="201"/>
    </location>
</feature>
<organism evidence="3 4">
    <name type="scientific">Magallana gigas</name>
    <name type="common">Pacific oyster</name>
    <name type="synonym">Crassostrea gigas</name>
    <dbReference type="NCBI Taxonomy" id="29159"/>
    <lineage>
        <taxon>Eukaryota</taxon>
        <taxon>Metazoa</taxon>
        <taxon>Spiralia</taxon>
        <taxon>Lophotrochozoa</taxon>
        <taxon>Mollusca</taxon>
        <taxon>Bivalvia</taxon>
        <taxon>Autobranchia</taxon>
        <taxon>Pteriomorphia</taxon>
        <taxon>Ostreida</taxon>
        <taxon>Ostreoidea</taxon>
        <taxon>Ostreidae</taxon>
        <taxon>Magallana</taxon>
    </lineage>
</organism>
<accession>A0A8W8I6Q1</accession>
<protein>
    <recommendedName>
        <fullName evidence="5">FZ domain-containing protein</fullName>
    </recommendedName>
</protein>
<evidence type="ECO:0000256" key="2">
    <source>
        <dbReference type="SAM" id="SignalP"/>
    </source>
</evidence>
<dbReference type="AlphaFoldDB" id="A0A8W8I6Q1"/>
<feature type="chain" id="PRO_5036443603" description="FZ domain-containing protein" evidence="2">
    <location>
        <begin position="21"/>
        <end position="274"/>
    </location>
</feature>
<evidence type="ECO:0000313" key="4">
    <source>
        <dbReference type="Proteomes" id="UP000005408"/>
    </source>
</evidence>
<evidence type="ECO:0000256" key="1">
    <source>
        <dbReference type="SAM" id="Phobius"/>
    </source>
</evidence>
<keyword evidence="1" id="KW-0472">Membrane</keyword>
<evidence type="ECO:0008006" key="5">
    <source>
        <dbReference type="Google" id="ProtNLM"/>
    </source>
</evidence>
<dbReference type="EnsemblMetazoa" id="G12859.1">
    <property type="protein sequence ID" value="G12859.1:cds"/>
    <property type="gene ID" value="G12859"/>
</dbReference>
<feature type="signal peptide" evidence="2">
    <location>
        <begin position="1"/>
        <end position="20"/>
    </location>
</feature>
<keyword evidence="1" id="KW-0812">Transmembrane</keyword>
<sequence>MQGFCSFISIVHIFIHLGYQISFPEAFTEPCNASLQTIKNVTKCPANRSSFETAARRKNCSSLAGEARNCKSFQYHCVLGIDLKSAIELCAPSINIIDHVCTTFSSYYKSIIRVHELTCSECPWSYNSTNAYQYQQCYTYIYMNRLLTSELTTSTLQSNRSASHCKEESEDLNGNTHGVVIFAVTALTCIIVLVGSTVAVCRRRRFGGPANAEQNESILSDLRPAHVESRSAEGQSSISSGDGLLKKPQKFTSCLRSNTLTICHGKYLFLAGCL</sequence>
<keyword evidence="4" id="KW-1185">Reference proteome</keyword>
<evidence type="ECO:0000313" key="3">
    <source>
        <dbReference type="EnsemblMetazoa" id="G12859.1:cds"/>
    </source>
</evidence>
<dbReference type="Proteomes" id="UP000005408">
    <property type="component" value="Unassembled WGS sequence"/>
</dbReference>
<reference evidence="3" key="1">
    <citation type="submission" date="2022-08" db="UniProtKB">
        <authorList>
            <consortium name="EnsemblMetazoa"/>
        </authorList>
    </citation>
    <scope>IDENTIFICATION</scope>
    <source>
        <strain evidence="3">05x7-T-G4-1.051#20</strain>
    </source>
</reference>
<keyword evidence="2" id="KW-0732">Signal</keyword>
<proteinExistence type="predicted"/>
<name>A0A8W8I6Q1_MAGGI</name>
<keyword evidence="1" id="KW-1133">Transmembrane helix</keyword>